<dbReference type="SMART" id="SM00228">
    <property type="entry name" value="PDZ"/>
    <property type="match status" value="2"/>
</dbReference>
<feature type="domain" description="PDZ" evidence="2">
    <location>
        <begin position="106"/>
        <end position="189"/>
    </location>
</feature>
<dbReference type="GO" id="GO:0007165">
    <property type="term" value="P:signal transduction"/>
    <property type="evidence" value="ECO:0007669"/>
    <property type="project" value="TreeGrafter"/>
</dbReference>
<feature type="domain" description="PDZ" evidence="2">
    <location>
        <begin position="1"/>
        <end position="42"/>
    </location>
</feature>
<dbReference type="Pfam" id="PF00595">
    <property type="entry name" value="PDZ"/>
    <property type="match status" value="2"/>
</dbReference>
<name>A0A0B6ZCL2_9EUPU</name>
<proteinExistence type="predicted"/>
<evidence type="ECO:0000259" key="2">
    <source>
        <dbReference type="PROSITE" id="PS50106"/>
    </source>
</evidence>
<sequence>LHVGDRILAVNGVDTSDMHHKDVVNLIKESGFSVALTVGPPPDDSSGTPSQRSSQGSVGNNTPYPADRPDMNIQLWERNQPGQPRDTGRPGTSSNKNAEDSGEIYQVELFRGSHGFGFSIRGGREFNSMPLFVLRIADSGAADLDGRLRVGDQILDINGFNTDNMTHTEAIEIIQNGGPSVKLLMRRTNKPPPIFEMPPSSPRDLLPPNIQIVANGPISHSSPHMARRQLQQHHQSLPPPPPPELHQTNDNYYHGYPPPPSQTSVPQQQQRLRFNNY</sequence>
<dbReference type="PANTHER" id="PTHR10316">
    <property type="entry name" value="MEMBRANE ASSOCIATED GUANYLATE KINASE-RELATED"/>
    <property type="match status" value="1"/>
</dbReference>
<feature type="non-terminal residue" evidence="3">
    <location>
        <position position="1"/>
    </location>
</feature>
<dbReference type="SUPFAM" id="SSF50156">
    <property type="entry name" value="PDZ domain-like"/>
    <property type="match status" value="2"/>
</dbReference>
<feature type="region of interest" description="Disordered" evidence="1">
    <location>
        <begin position="213"/>
        <end position="277"/>
    </location>
</feature>
<organism evidence="3">
    <name type="scientific">Arion vulgaris</name>
    <dbReference type="NCBI Taxonomy" id="1028688"/>
    <lineage>
        <taxon>Eukaryota</taxon>
        <taxon>Metazoa</taxon>
        <taxon>Spiralia</taxon>
        <taxon>Lophotrochozoa</taxon>
        <taxon>Mollusca</taxon>
        <taxon>Gastropoda</taxon>
        <taxon>Heterobranchia</taxon>
        <taxon>Euthyneura</taxon>
        <taxon>Panpulmonata</taxon>
        <taxon>Eupulmonata</taxon>
        <taxon>Stylommatophora</taxon>
        <taxon>Helicina</taxon>
        <taxon>Arionoidea</taxon>
        <taxon>Arionidae</taxon>
        <taxon>Arion</taxon>
    </lineage>
</organism>
<dbReference type="InterPro" id="IPR001478">
    <property type="entry name" value="PDZ"/>
</dbReference>
<reference evidence="3" key="1">
    <citation type="submission" date="2014-12" db="EMBL/GenBank/DDBJ databases">
        <title>Insight into the proteome of Arion vulgaris.</title>
        <authorList>
            <person name="Aradska J."/>
            <person name="Bulat T."/>
            <person name="Smidak R."/>
            <person name="Sarate P."/>
            <person name="Gangsoo J."/>
            <person name="Sialana F."/>
            <person name="Bilban M."/>
            <person name="Lubec G."/>
        </authorList>
    </citation>
    <scope>NUCLEOTIDE SEQUENCE</scope>
    <source>
        <tissue evidence="3">Skin</tissue>
    </source>
</reference>
<feature type="region of interest" description="Disordered" evidence="1">
    <location>
        <begin position="35"/>
        <end position="100"/>
    </location>
</feature>
<dbReference type="CDD" id="cd06735">
    <property type="entry name" value="PDZ5_MAGI-1_3-like"/>
    <property type="match status" value="1"/>
</dbReference>
<dbReference type="PROSITE" id="PS50106">
    <property type="entry name" value="PDZ"/>
    <property type="match status" value="2"/>
</dbReference>
<evidence type="ECO:0000256" key="1">
    <source>
        <dbReference type="SAM" id="MobiDB-lite"/>
    </source>
</evidence>
<dbReference type="Gene3D" id="2.30.42.10">
    <property type="match status" value="2"/>
</dbReference>
<protein>
    <recommendedName>
        <fullName evidence="2">PDZ domain-containing protein</fullName>
    </recommendedName>
</protein>
<dbReference type="AlphaFoldDB" id="A0A0B6ZCL2"/>
<accession>A0A0B6ZCL2</accession>
<dbReference type="EMBL" id="HACG01018575">
    <property type="protein sequence ID" value="CEK65440.1"/>
    <property type="molecule type" value="Transcribed_RNA"/>
</dbReference>
<evidence type="ECO:0000313" key="3">
    <source>
        <dbReference type="EMBL" id="CEK65440.1"/>
    </source>
</evidence>
<dbReference type="GO" id="GO:0005737">
    <property type="term" value="C:cytoplasm"/>
    <property type="evidence" value="ECO:0007669"/>
    <property type="project" value="TreeGrafter"/>
</dbReference>
<gene>
    <name evidence="3" type="primary">ORF55022</name>
</gene>
<dbReference type="PANTHER" id="PTHR10316:SF40">
    <property type="entry name" value="LD27118P"/>
    <property type="match status" value="1"/>
</dbReference>
<feature type="compositionally biased region" description="Polar residues" evidence="1">
    <location>
        <begin position="51"/>
        <end position="63"/>
    </location>
</feature>
<dbReference type="InterPro" id="IPR036034">
    <property type="entry name" value="PDZ_sf"/>
</dbReference>